<dbReference type="EMBL" id="JAAGNN010000007">
    <property type="protein sequence ID" value="KAF4086697.1"/>
    <property type="molecule type" value="Genomic_DNA"/>
</dbReference>
<evidence type="ECO:0000313" key="1">
    <source>
        <dbReference type="EMBL" id="KAF4086697.1"/>
    </source>
</evidence>
<keyword evidence="2" id="KW-1185">Reference proteome</keyword>
<dbReference type="Proteomes" id="UP000593565">
    <property type="component" value="Unassembled WGS sequence"/>
</dbReference>
<gene>
    <name evidence="1" type="ORF">AMELA_G00087330</name>
</gene>
<protein>
    <submittedName>
        <fullName evidence="1">Uncharacterized protein</fullName>
    </submittedName>
</protein>
<sequence length="89" mass="10591">MRRRRFQPRRGNCNIQFLKCSCDYGEVLTACRRDDFHWKQSVYTFFRLGSWTSDCSWNRKTLTQFGKFLSLETVERNLSGEIPGILEVC</sequence>
<proteinExistence type="predicted"/>
<comment type="caution">
    <text evidence="1">The sequence shown here is derived from an EMBL/GenBank/DDBJ whole genome shotgun (WGS) entry which is preliminary data.</text>
</comment>
<accession>A0A7J6AX12</accession>
<dbReference type="AlphaFoldDB" id="A0A7J6AX12"/>
<name>A0A7J6AX12_AMEME</name>
<organism evidence="1 2">
    <name type="scientific">Ameiurus melas</name>
    <name type="common">Black bullhead</name>
    <name type="synonym">Silurus melas</name>
    <dbReference type="NCBI Taxonomy" id="219545"/>
    <lineage>
        <taxon>Eukaryota</taxon>
        <taxon>Metazoa</taxon>
        <taxon>Chordata</taxon>
        <taxon>Craniata</taxon>
        <taxon>Vertebrata</taxon>
        <taxon>Euteleostomi</taxon>
        <taxon>Actinopterygii</taxon>
        <taxon>Neopterygii</taxon>
        <taxon>Teleostei</taxon>
        <taxon>Ostariophysi</taxon>
        <taxon>Siluriformes</taxon>
        <taxon>Ictaluridae</taxon>
        <taxon>Ameiurus</taxon>
    </lineage>
</organism>
<evidence type="ECO:0000313" key="2">
    <source>
        <dbReference type="Proteomes" id="UP000593565"/>
    </source>
</evidence>
<reference evidence="1 2" key="1">
    <citation type="submission" date="2020-02" db="EMBL/GenBank/DDBJ databases">
        <title>A chromosome-scale genome assembly of the black bullhead catfish (Ameiurus melas).</title>
        <authorList>
            <person name="Wen M."/>
            <person name="Zham M."/>
            <person name="Cabau C."/>
            <person name="Klopp C."/>
            <person name="Donnadieu C."/>
            <person name="Roques C."/>
            <person name="Bouchez O."/>
            <person name="Lampietro C."/>
            <person name="Jouanno E."/>
            <person name="Herpin A."/>
            <person name="Louis A."/>
            <person name="Berthelot C."/>
            <person name="Parey E."/>
            <person name="Roest-Crollius H."/>
            <person name="Braasch I."/>
            <person name="Postlethwait J."/>
            <person name="Robinson-Rechavi M."/>
            <person name="Echchiki A."/>
            <person name="Begum T."/>
            <person name="Montfort J."/>
            <person name="Schartl M."/>
            <person name="Bobe J."/>
            <person name="Guiguen Y."/>
        </authorList>
    </citation>
    <scope>NUCLEOTIDE SEQUENCE [LARGE SCALE GENOMIC DNA]</scope>
    <source>
        <strain evidence="1">M_S1</strain>
        <tissue evidence="1">Blood</tissue>
    </source>
</reference>